<accession>A0A933NYX2</accession>
<dbReference type="SUPFAM" id="SSF54593">
    <property type="entry name" value="Glyoxalase/Bleomycin resistance protein/Dihydroxybiphenyl dioxygenase"/>
    <property type="match status" value="1"/>
</dbReference>
<sequence>MKMSIATVSISGDLGEKLQAIAAAGFDGIEIFENDLLTCSRSPREVAAMVADLGLETYLFQPFRDFEGLPEPLRSRALERARYKFELMNELGCDLILICSNVSPLALGGVDRCAADFNALGDIASRYGIRIGYEALVWGRHVFDHRDAWEIVRRADHPNVGLILDSFHTLSRKIDPATIRSIPGDRIFFVQLADAPLFDMDLLYWSRHFRNLPGQGDLPVGAFLGDVLATGYAGPLSLEVFNDQFRGGSPRAIAADGLRSLKYLVDGVARREPALAVASPTMPPRIDVLGVEFVEFAADEETAGELAATLGALGLAEAAQHKTKAVTLYRQGGINIVINTEREGLAHSAFVAHGLSAYAIGLRVADAEATMQRATALGSTVFEQPVSSGQLRVPAIRGVGGGLLYFVDEASELANVWDIEFTPIDESTNADAGLLDIDHVAQTMDYSEMLTWILFYRSIFATSKSPMVDVLDPAGLVRSQIISNDAGTLRLTLNGADNHRTLAGHFISEAFGSGVQHLAFRSSDIFASADAMAARGFLPLEISPNYYPDLRARFGLADDAIGRLRTRNILYDRDGDGEFFQFYGRRQVEGFFFEIVERRSGYDGYGAPNAAFRIAAQKTHIRGPSIPRA</sequence>
<feature type="domain" description="VOC" evidence="3">
    <location>
        <begin position="436"/>
        <end position="585"/>
    </location>
</feature>
<dbReference type="EC" id="4.2.1.118" evidence="2"/>
<dbReference type="CDD" id="cd08342">
    <property type="entry name" value="HPPD_N_like"/>
    <property type="match status" value="1"/>
</dbReference>
<dbReference type="Gene3D" id="3.10.180.10">
    <property type="entry name" value="2,3-Dihydroxybiphenyl 1,2-Dioxygenase, domain 1"/>
    <property type="match status" value="2"/>
</dbReference>
<dbReference type="InterPro" id="IPR050312">
    <property type="entry name" value="IolE/XylAMocC-like"/>
</dbReference>
<dbReference type="EMBL" id="JACRAF010000025">
    <property type="protein sequence ID" value="MBI4921922.1"/>
    <property type="molecule type" value="Genomic_DNA"/>
</dbReference>
<dbReference type="GO" id="GO:0016853">
    <property type="term" value="F:isomerase activity"/>
    <property type="evidence" value="ECO:0007669"/>
    <property type="project" value="UniProtKB-KW"/>
</dbReference>
<reference evidence="4" key="1">
    <citation type="submission" date="2020-07" db="EMBL/GenBank/DDBJ databases">
        <title>Huge and variable diversity of episymbiotic CPR bacteria and DPANN archaea in groundwater ecosystems.</title>
        <authorList>
            <person name="He C.Y."/>
            <person name="Keren R."/>
            <person name="Whittaker M."/>
            <person name="Farag I.F."/>
            <person name="Doudna J."/>
            <person name="Cate J.H.D."/>
            <person name="Banfield J.F."/>
        </authorList>
    </citation>
    <scope>NUCLEOTIDE SEQUENCE</scope>
    <source>
        <strain evidence="4">NC_groundwater_1586_Pr3_B-0.1um_66_15</strain>
    </source>
</reference>
<dbReference type="GO" id="GO:0046565">
    <property type="term" value="F:3-dehydroshikimate dehydratase activity"/>
    <property type="evidence" value="ECO:0007669"/>
    <property type="project" value="UniProtKB-UniRule"/>
</dbReference>
<comment type="pathway">
    <text evidence="2">Aromatic compound metabolism; 3,4-dihydroxybenzoate biosynthesis.</text>
</comment>
<dbReference type="InterPro" id="IPR036237">
    <property type="entry name" value="Xyl_isomerase-like_sf"/>
</dbReference>
<comment type="function">
    <text evidence="2">Catalyzes the conversion of 3-dehydroshikimate to protocatechuate (3,4-dihydroxybenzoate), a common intermediate of quinate and shikimate degradation pathways.</text>
</comment>
<dbReference type="SUPFAM" id="SSF51658">
    <property type="entry name" value="Xylose isomerase-like"/>
    <property type="match status" value="1"/>
</dbReference>
<evidence type="ECO:0000259" key="3">
    <source>
        <dbReference type="PROSITE" id="PS51819"/>
    </source>
</evidence>
<gene>
    <name evidence="4" type="ORF">HY834_09255</name>
</gene>
<dbReference type="InterPro" id="IPR013022">
    <property type="entry name" value="Xyl_isomerase-like_TIM-brl"/>
</dbReference>
<feature type="binding site" evidence="2">
    <location>
        <position position="239"/>
    </location>
    <ligand>
        <name>a divalent metal cation</name>
        <dbReference type="ChEBI" id="CHEBI:60240"/>
        <note>catalytic</note>
    </ligand>
</feature>
<dbReference type="Pfam" id="PF14696">
    <property type="entry name" value="Glyoxalase_5"/>
    <property type="match status" value="1"/>
</dbReference>
<comment type="cofactor">
    <cofactor evidence="2">
        <name>a divalent metal cation</name>
        <dbReference type="ChEBI" id="CHEBI:60240"/>
    </cofactor>
</comment>
<comment type="similarity">
    <text evidence="2">Belongs to the bacterial two-domain DSD family.</text>
</comment>
<dbReference type="Pfam" id="PF01261">
    <property type="entry name" value="AP_endonuc_2"/>
    <property type="match status" value="1"/>
</dbReference>
<evidence type="ECO:0000313" key="4">
    <source>
        <dbReference type="EMBL" id="MBI4921922.1"/>
    </source>
</evidence>
<dbReference type="PROSITE" id="PS51819">
    <property type="entry name" value="VOC"/>
    <property type="match status" value="1"/>
</dbReference>
<evidence type="ECO:0000313" key="5">
    <source>
        <dbReference type="Proteomes" id="UP000782610"/>
    </source>
</evidence>
<organism evidence="4 5">
    <name type="scientific">Devosia nanyangense</name>
    <dbReference type="NCBI Taxonomy" id="1228055"/>
    <lineage>
        <taxon>Bacteria</taxon>
        <taxon>Pseudomonadati</taxon>
        <taxon>Pseudomonadota</taxon>
        <taxon>Alphaproteobacteria</taxon>
        <taxon>Hyphomicrobiales</taxon>
        <taxon>Devosiaceae</taxon>
        <taxon>Devosia</taxon>
    </lineage>
</organism>
<dbReference type="PANTHER" id="PTHR12110">
    <property type="entry name" value="HYDROXYPYRUVATE ISOMERASE"/>
    <property type="match status" value="1"/>
</dbReference>
<dbReference type="InterPro" id="IPR029068">
    <property type="entry name" value="Glyas_Bleomycin-R_OHBP_Dase"/>
</dbReference>
<feature type="binding site" evidence="2">
    <location>
        <position position="594"/>
    </location>
    <ligand>
        <name>Mg(2+)</name>
        <dbReference type="ChEBI" id="CHEBI:18420"/>
    </ligand>
</feature>
<keyword evidence="2" id="KW-0456">Lyase</keyword>
<name>A0A933NYX2_9HYPH</name>
<dbReference type="InterPro" id="IPR041736">
    <property type="entry name" value="4OHPhenylPyrv_dOase_N"/>
</dbReference>
<dbReference type="InterPro" id="IPR037523">
    <property type="entry name" value="VOC_core"/>
</dbReference>
<comment type="catalytic activity">
    <reaction evidence="2">
        <text>3-dehydroshikimate = 3,4-dihydroxybenzoate + H2O</text>
        <dbReference type="Rhea" id="RHEA:24848"/>
        <dbReference type="ChEBI" id="CHEBI:15377"/>
        <dbReference type="ChEBI" id="CHEBI:16630"/>
        <dbReference type="ChEBI" id="CHEBI:36241"/>
        <dbReference type="EC" id="4.2.1.118"/>
    </reaction>
</comment>
<feature type="binding site" evidence="2">
    <location>
        <position position="165"/>
    </location>
    <ligand>
        <name>a divalent metal cation</name>
        <dbReference type="ChEBI" id="CHEBI:60240"/>
        <note>catalytic</note>
    </ligand>
</feature>
<dbReference type="InterPro" id="IPR043700">
    <property type="entry name" value="DSD"/>
</dbReference>
<keyword evidence="4" id="KW-0413">Isomerase</keyword>
<feature type="binding site" evidence="2">
    <location>
        <position position="134"/>
    </location>
    <ligand>
        <name>a divalent metal cation</name>
        <dbReference type="ChEBI" id="CHEBI:60240"/>
        <note>catalytic</note>
    </ligand>
</feature>
<keyword evidence="1 2" id="KW-0479">Metal-binding</keyword>
<dbReference type="PANTHER" id="PTHR12110:SF21">
    <property type="entry name" value="XYLOSE ISOMERASE-LIKE TIM BARREL DOMAIN-CONTAINING PROTEIN"/>
    <property type="match status" value="1"/>
</dbReference>
<evidence type="ECO:0000256" key="2">
    <source>
        <dbReference type="HAMAP-Rule" id="MF_02238"/>
    </source>
</evidence>
<feature type="binding site" evidence="2">
    <location>
        <position position="517"/>
    </location>
    <ligand>
        <name>Mg(2+)</name>
        <dbReference type="ChEBI" id="CHEBI:18420"/>
    </ligand>
</feature>
<dbReference type="GO" id="GO:0046279">
    <property type="term" value="P:3,4-dihydroxybenzoate biosynthetic process"/>
    <property type="evidence" value="ECO:0007669"/>
    <property type="project" value="UniProtKB-UniRule"/>
</dbReference>
<feature type="binding site" evidence="2">
    <location>
        <position position="439"/>
    </location>
    <ligand>
        <name>Mg(2+)</name>
        <dbReference type="ChEBI" id="CHEBI:18420"/>
    </ligand>
</feature>
<dbReference type="Proteomes" id="UP000782610">
    <property type="component" value="Unassembled WGS sequence"/>
</dbReference>
<comment type="caution">
    <text evidence="4">The sequence shown here is derived from an EMBL/GenBank/DDBJ whole genome shotgun (WGS) entry which is preliminary data.</text>
</comment>
<dbReference type="HAMAP" id="MF_02238">
    <property type="entry name" value="DSD"/>
    <property type="match status" value="1"/>
</dbReference>
<protein>
    <recommendedName>
        <fullName evidence="2">3-dehydroshikimate dehydratase</fullName>
        <shortName evidence="2">DSD</shortName>
        <ecNumber evidence="2">4.2.1.118</ecNumber>
    </recommendedName>
</protein>
<dbReference type="AlphaFoldDB" id="A0A933NYX2"/>
<feature type="binding site" evidence="2">
    <location>
        <position position="191"/>
    </location>
    <ligand>
        <name>a divalent metal cation</name>
        <dbReference type="ChEBI" id="CHEBI:60240"/>
        <note>catalytic</note>
    </ligand>
</feature>
<dbReference type="Gene3D" id="3.20.20.150">
    <property type="entry name" value="Divalent-metal-dependent TIM barrel enzymes"/>
    <property type="match status" value="1"/>
</dbReference>
<dbReference type="GO" id="GO:0046872">
    <property type="term" value="F:metal ion binding"/>
    <property type="evidence" value="ECO:0007669"/>
    <property type="project" value="UniProtKB-UniRule"/>
</dbReference>
<proteinExistence type="inferred from homology"/>
<evidence type="ECO:0000256" key="1">
    <source>
        <dbReference type="ARBA" id="ARBA00022723"/>
    </source>
</evidence>